<reference evidence="2 3" key="1">
    <citation type="submission" date="2019-09" db="EMBL/GenBank/DDBJ databases">
        <title>Genomes of family Cryomorphaceae.</title>
        <authorList>
            <person name="Bowman J.P."/>
        </authorList>
    </citation>
    <scope>NUCLEOTIDE SEQUENCE [LARGE SCALE GENOMIC DNA]</scope>
    <source>
        <strain evidence="2 3">LMG 25704</strain>
    </source>
</reference>
<keyword evidence="1" id="KW-0732">Signal</keyword>
<name>A0A6N6RDH1_9FLAO</name>
<organism evidence="2 3">
    <name type="scientific">Phaeocystidibacter luteus</name>
    <dbReference type="NCBI Taxonomy" id="911197"/>
    <lineage>
        <taxon>Bacteria</taxon>
        <taxon>Pseudomonadati</taxon>
        <taxon>Bacteroidota</taxon>
        <taxon>Flavobacteriia</taxon>
        <taxon>Flavobacteriales</taxon>
        <taxon>Phaeocystidibacteraceae</taxon>
        <taxon>Phaeocystidibacter</taxon>
    </lineage>
</organism>
<evidence type="ECO:0000256" key="1">
    <source>
        <dbReference type="SAM" id="SignalP"/>
    </source>
</evidence>
<proteinExistence type="predicted"/>
<evidence type="ECO:0000313" key="3">
    <source>
        <dbReference type="Proteomes" id="UP000468650"/>
    </source>
</evidence>
<dbReference type="EMBL" id="WBVO01000011">
    <property type="protein sequence ID" value="KAB2807337.1"/>
    <property type="molecule type" value="Genomic_DNA"/>
</dbReference>
<protein>
    <submittedName>
        <fullName evidence="2">Uncharacterized protein</fullName>
    </submittedName>
</protein>
<keyword evidence="3" id="KW-1185">Reference proteome</keyword>
<dbReference type="AlphaFoldDB" id="A0A6N6RDH1"/>
<comment type="caution">
    <text evidence="2">The sequence shown here is derived from an EMBL/GenBank/DDBJ whole genome shotgun (WGS) entry which is preliminary data.</text>
</comment>
<evidence type="ECO:0000313" key="2">
    <source>
        <dbReference type="EMBL" id="KAB2807337.1"/>
    </source>
</evidence>
<feature type="chain" id="PRO_5026788700" evidence="1">
    <location>
        <begin position="22"/>
        <end position="184"/>
    </location>
</feature>
<dbReference type="PROSITE" id="PS51257">
    <property type="entry name" value="PROKAR_LIPOPROTEIN"/>
    <property type="match status" value="1"/>
</dbReference>
<dbReference type="Proteomes" id="UP000468650">
    <property type="component" value="Unassembled WGS sequence"/>
</dbReference>
<sequence>MKLILSLSALMCILMFSSCKTTTIFVQHVNPWEEATRFMDSLQTEGVDTIIGYYDGCSGCIRGTTKTYYIYWYSEEWYLTKFNNYSNFNVISRQRAPIGFISENLDSLEHGKLRRPAFELLHYHYDRIHIILPNRTFEFQVNEYQNEANPMSEKVVLIDKIRSGLLDVRGWKGLSYRFEKVRMD</sequence>
<gene>
    <name evidence="2" type="ORF">F8C67_12220</name>
</gene>
<accession>A0A6N6RDH1</accession>
<feature type="signal peptide" evidence="1">
    <location>
        <begin position="1"/>
        <end position="21"/>
    </location>
</feature>
<dbReference type="RefSeq" id="WP_151668144.1">
    <property type="nucleotide sequence ID" value="NZ_WBVO01000011.1"/>
</dbReference>